<accession>A0ACB8D3F4</accession>
<sequence length="81" mass="8571">MISRAPTVCVEEHMEMMEKTKSVLHALGRVGAPEEVAHCIAFLASDGAAFVTGTTMPVDGGLLLLSSVSDSNTMFTNQKTT</sequence>
<organism evidence="1 2">
    <name type="scientific">Dermacentor silvarum</name>
    <name type="common">Tick</name>
    <dbReference type="NCBI Taxonomy" id="543639"/>
    <lineage>
        <taxon>Eukaryota</taxon>
        <taxon>Metazoa</taxon>
        <taxon>Ecdysozoa</taxon>
        <taxon>Arthropoda</taxon>
        <taxon>Chelicerata</taxon>
        <taxon>Arachnida</taxon>
        <taxon>Acari</taxon>
        <taxon>Parasitiformes</taxon>
        <taxon>Ixodida</taxon>
        <taxon>Ixodoidea</taxon>
        <taxon>Ixodidae</taxon>
        <taxon>Rhipicephalinae</taxon>
        <taxon>Dermacentor</taxon>
    </lineage>
</organism>
<name>A0ACB8D3F4_DERSI</name>
<evidence type="ECO:0000313" key="1">
    <source>
        <dbReference type="EMBL" id="KAH7959055.1"/>
    </source>
</evidence>
<keyword evidence="2" id="KW-1185">Reference proteome</keyword>
<protein>
    <submittedName>
        <fullName evidence="1">Uncharacterized protein</fullName>
    </submittedName>
</protein>
<comment type="caution">
    <text evidence="1">The sequence shown here is derived from an EMBL/GenBank/DDBJ whole genome shotgun (WGS) entry which is preliminary data.</text>
</comment>
<gene>
    <name evidence="1" type="ORF">HPB49_007838</name>
</gene>
<dbReference type="Proteomes" id="UP000821865">
    <property type="component" value="Chromosome 3"/>
</dbReference>
<reference evidence="1" key="1">
    <citation type="submission" date="2020-05" db="EMBL/GenBank/DDBJ databases">
        <title>Large-scale comparative analyses of tick genomes elucidate their genetic diversity and vector capacities.</title>
        <authorList>
            <person name="Jia N."/>
            <person name="Wang J."/>
            <person name="Shi W."/>
            <person name="Du L."/>
            <person name="Sun Y."/>
            <person name="Zhan W."/>
            <person name="Jiang J."/>
            <person name="Wang Q."/>
            <person name="Zhang B."/>
            <person name="Ji P."/>
            <person name="Sakyi L.B."/>
            <person name="Cui X."/>
            <person name="Yuan T."/>
            <person name="Jiang B."/>
            <person name="Yang W."/>
            <person name="Lam T.T.-Y."/>
            <person name="Chang Q."/>
            <person name="Ding S."/>
            <person name="Wang X."/>
            <person name="Zhu J."/>
            <person name="Ruan X."/>
            <person name="Zhao L."/>
            <person name="Wei J."/>
            <person name="Que T."/>
            <person name="Du C."/>
            <person name="Cheng J."/>
            <person name="Dai P."/>
            <person name="Han X."/>
            <person name="Huang E."/>
            <person name="Gao Y."/>
            <person name="Liu J."/>
            <person name="Shao H."/>
            <person name="Ye R."/>
            <person name="Li L."/>
            <person name="Wei W."/>
            <person name="Wang X."/>
            <person name="Wang C."/>
            <person name="Yang T."/>
            <person name="Huo Q."/>
            <person name="Li W."/>
            <person name="Guo W."/>
            <person name="Chen H."/>
            <person name="Zhou L."/>
            <person name="Ni X."/>
            <person name="Tian J."/>
            <person name="Zhou Y."/>
            <person name="Sheng Y."/>
            <person name="Liu T."/>
            <person name="Pan Y."/>
            <person name="Xia L."/>
            <person name="Li J."/>
            <person name="Zhao F."/>
            <person name="Cao W."/>
        </authorList>
    </citation>
    <scope>NUCLEOTIDE SEQUENCE</scope>
    <source>
        <strain evidence="1">Dsil-2018</strain>
    </source>
</reference>
<proteinExistence type="predicted"/>
<dbReference type="EMBL" id="CM023472">
    <property type="protein sequence ID" value="KAH7959055.1"/>
    <property type="molecule type" value="Genomic_DNA"/>
</dbReference>
<evidence type="ECO:0000313" key="2">
    <source>
        <dbReference type="Proteomes" id="UP000821865"/>
    </source>
</evidence>